<evidence type="ECO:0000313" key="5">
    <source>
        <dbReference type="Proteomes" id="UP001444071"/>
    </source>
</evidence>
<comment type="subcellular location">
    <subcellularLocation>
        <location evidence="1">Cell membrane</location>
        <topology evidence="1">Lipid-anchor</topology>
        <topology evidence="1">GPI-anchor</topology>
    </subcellularLocation>
</comment>
<evidence type="ECO:0000256" key="2">
    <source>
        <dbReference type="ARBA" id="ARBA00012647"/>
    </source>
</evidence>
<keyword evidence="3" id="KW-0336">GPI-anchor</keyword>
<comment type="caution">
    <text evidence="4">The sequence shown here is derived from an EMBL/GenBank/DDBJ whole genome shotgun (WGS) entry which is preliminary data.</text>
</comment>
<dbReference type="EMBL" id="JAHRIM010072649">
    <property type="protein sequence ID" value="MEQ2273729.1"/>
    <property type="molecule type" value="Genomic_DNA"/>
</dbReference>
<keyword evidence="3" id="KW-0325">Glycoprotein</keyword>
<dbReference type="PANTHER" id="PTHR11596">
    <property type="entry name" value="ALKALINE PHOSPHATASE"/>
    <property type="match status" value="1"/>
</dbReference>
<dbReference type="PANTHER" id="PTHR11596:SF76">
    <property type="entry name" value="ALKALINE PHOSPHATASE"/>
    <property type="match status" value="1"/>
</dbReference>
<sequence length="131" mass="14469">MDPSIVETTEKAIQILQKNPKGFFLLVEGGRIDQAHHAGRAYMALHEAVAFDDAIAKGLNLTKEEETLTIVTADHSHPLTWNGFPFRGQSILGKSPLWGTDFLPYTTLMYGNGPGHKIIDGKRPDIRNVTT</sequence>
<evidence type="ECO:0000313" key="4">
    <source>
        <dbReference type="EMBL" id="MEQ2273729.1"/>
    </source>
</evidence>
<evidence type="ECO:0000256" key="1">
    <source>
        <dbReference type="ARBA" id="ARBA00004609"/>
    </source>
</evidence>
<dbReference type="Gene3D" id="3.40.720.10">
    <property type="entry name" value="Alkaline Phosphatase, subunit A"/>
    <property type="match status" value="1"/>
</dbReference>
<feature type="non-terminal residue" evidence="4">
    <location>
        <position position="131"/>
    </location>
</feature>
<keyword evidence="5" id="KW-1185">Reference proteome</keyword>
<reference evidence="4 5" key="1">
    <citation type="submission" date="2021-06" db="EMBL/GenBank/DDBJ databases">
        <authorList>
            <person name="Palmer J.M."/>
        </authorList>
    </citation>
    <scope>NUCLEOTIDE SEQUENCE [LARGE SCALE GENOMIC DNA]</scope>
    <source>
        <strain evidence="4 5">XR_2019</strain>
        <tissue evidence="4">Muscle</tissue>
    </source>
</reference>
<accession>A0ABV0WXD3</accession>
<gene>
    <name evidence="4" type="ORF">XENORESO_008114</name>
</gene>
<protein>
    <recommendedName>
        <fullName evidence="2">alkaline phosphatase</fullName>
        <ecNumber evidence="2">3.1.3.1</ecNumber>
    </recommendedName>
</protein>
<name>A0ABV0WXD3_9TELE</name>
<dbReference type="Pfam" id="PF00245">
    <property type="entry name" value="Alk_phosphatase"/>
    <property type="match status" value="1"/>
</dbReference>
<organism evidence="4 5">
    <name type="scientific">Xenotaenia resolanae</name>
    <dbReference type="NCBI Taxonomy" id="208358"/>
    <lineage>
        <taxon>Eukaryota</taxon>
        <taxon>Metazoa</taxon>
        <taxon>Chordata</taxon>
        <taxon>Craniata</taxon>
        <taxon>Vertebrata</taxon>
        <taxon>Euteleostomi</taxon>
        <taxon>Actinopterygii</taxon>
        <taxon>Neopterygii</taxon>
        <taxon>Teleostei</taxon>
        <taxon>Neoteleostei</taxon>
        <taxon>Acanthomorphata</taxon>
        <taxon>Ovalentaria</taxon>
        <taxon>Atherinomorphae</taxon>
        <taxon>Cyprinodontiformes</taxon>
        <taxon>Goodeidae</taxon>
        <taxon>Xenotaenia</taxon>
    </lineage>
</organism>
<keyword evidence="3" id="KW-0449">Lipoprotein</keyword>
<proteinExistence type="predicted"/>
<dbReference type="Proteomes" id="UP001444071">
    <property type="component" value="Unassembled WGS sequence"/>
</dbReference>
<dbReference type="SUPFAM" id="SSF53649">
    <property type="entry name" value="Alkaline phosphatase-like"/>
    <property type="match status" value="1"/>
</dbReference>
<keyword evidence="3" id="KW-0472">Membrane</keyword>
<dbReference type="InterPro" id="IPR001952">
    <property type="entry name" value="Alkaline_phosphatase"/>
</dbReference>
<evidence type="ECO:0000256" key="3">
    <source>
        <dbReference type="ARBA" id="ARBA00022622"/>
    </source>
</evidence>
<dbReference type="EC" id="3.1.3.1" evidence="2"/>
<dbReference type="InterPro" id="IPR017850">
    <property type="entry name" value="Alkaline_phosphatase_core_sf"/>
</dbReference>